<keyword evidence="3" id="KW-1185">Reference proteome</keyword>
<dbReference type="SMART" id="SM00347">
    <property type="entry name" value="HTH_MARR"/>
    <property type="match status" value="1"/>
</dbReference>
<dbReference type="Pfam" id="PF12802">
    <property type="entry name" value="MarR_2"/>
    <property type="match status" value="1"/>
</dbReference>
<dbReference type="InterPro" id="IPR036388">
    <property type="entry name" value="WH-like_DNA-bd_sf"/>
</dbReference>
<dbReference type="Proteomes" id="UP001430149">
    <property type="component" value="Unassembled WGS sequence"/>
</dbReference>
<dbReference type="PANTHER" id="PTHR33164:SF43">
    <property type="entry name" value="HTH-TYPE TRANSCRIPTIONAL REPRESSOR YETL"/>
    <property type="match status" value="1"/>
</dbReference>
<organism evidence="2 3">
    <name type="scientific">Dyella flava</name>
    <dbReference type="NCBI Taxonomy" id="1920170"/>
    <lineage>
        <taxon>Bacteria</taxon>
        <taxon>Pseudomonadati</taxon>
        <taxon>Pseudomonadota</taxon>
        <taxon>Gammaproteobacteria</taxon>
        <taxon>Lysobacterales</taxon>
        <taxon>Rhodanobacteraceae</taxon>
        <taxon>Dyella</taxon>
    </lineage>
</organism>
<dbReference type="PRINTS" id="PR00598">
    <property type="entry name" value="HTHMARR"/>
</dbReference>
<proteinExistence type="predicted"/>
<accession>A0ABS2K1D6</accession>
<dbReference type="InterPro" id="IPR000835">
    <property type="entry name" value="HTH_MarR-typ"/>
</dbReference>
<dbReference type="Gene3D" id="1.10.10.10">
    <property type="entry name" value="Winged helix-like DNA-binding domain superfamily/Winged helix DNA-binding domain"/>
    <property type="match status" value="1"/>
</dbReference>
<dbReference type="PROSITE" id="PS50995">
    <property type="entry name" value="HTH_MARR_2"/>
    <property type="match status" value="1"/>
</dbReference>
<protein>
    <submittedName>
        <fullName evidence="2">MarR family transcriptional regulator</fullName>
    </submittedName>
</protein>
<evidence type="ECO:0000259" key="1">
    <source>
        <dbReference type="PROSITE" id="PS50995"/>
    </source>
</evidence>
<evidence type="ECO:0000313" key="3">
    <source>
        <dbReference type="Proteomes" id="UP001430149"/>
    </source>
</evidence>
<dbReference type="RefSeq" id="WP_204680492.1">
    <property type="nucleotide sequence ID" value="NZ_BSNR01000005.1"/>
</dbReference>
<reference evidence="2" key="1">
    <citation type="submission" date="2020-10" db="EMBL/GenBank/DDBJ databases">
        <title>Phylogeny of dyella-like bacteria.</title>
        <authorList>
            <person name="Fu J."/>
        </authorList>
    </citation>
    <scope>NUCLEOTIDE SEQUENCE</scope>
    <source>
        <strain evidence="2">DHOC52</strain>
    </source>
</reference>
<dbReference type="SUPFAM" id="SSF46785">
    <property type="entry name" value="Winged helix' DNA-binding domain"/>
    <property type="match status" value="1"/>
</dbReference>
<feature type="domain" description="HTH marR-type" evidence="1">
    <location>
        <begin position="11"/>
        <end position="149"/>
    </location>
</feature>
<comment type="caution">
    <text evidence="2">The sequence shown here is derived from an EMBL/GenBank/DDBJ whole genome shotgun (WGS) entry which is preliminary data.</text>
</comment>
<sequence length="168" mass="17891">MTEDVVKQLGYLTLGTRFKRIGERLQAQTQAVLEATGIDLPSSHFPLIGALDRLGPLSVGDLTQAVGVSQPGVTRMVGKLEALGLVRAQQPSEDLRVKTIALTPAGRRLVENAKNIAWPQVEAAVAHACKELSGPLLAQLEALENALEAAPLLSRVGSTAGERKRVRT</sequence>
<dbReference type="PANTHER" id="PTHR33164">
    <property type="entry name" value="TRANSCRIPTIONAL REGULATOR, MARR FAMILY"/>
    <property type="match status" value="1"/>
</dbReference>
<dbReference type="InterPro" id="IPR039422">
    <property type="entry name" value="MarR/SlyA-like"/>
</dbReference>
<evidence type="ECO:0000313" key="2">
    <source>
        <dbReference type="EMBL" id="MBM7124966.1"/>
    </source>
</evidence>
<gene>
    <name evidence="2" type="ORF">ISP19_06190</name>
</gene>
<dbReference type="EMBL" id="JADIKE010000030">
    <property type="protein sequence ID" value="MBM7124966.1"/>
    <property type="molecule type" value="Genomic_DNA"/>
</dbReference>
<dbReference type="InterPro" id="IPR036390">
    <property type="entry name" value="WH_DNA-bd_sf"/>
</dbReference>
<name>A0ABS2K1D6_9GAMM</name>